<dbReference type="Proteomes" id="UP000695000">
    <property type="component" value="Unplaced"/>
</dbReference>
<dbReference type="GeneID" id="108563418"/>
<reference evidence="4" key="1">
    <citation type="submission" date="2025-08" db="UniProtKB">
        <authorList>
            <consortium name="RefSeq"/>
        </authorList>
    </citation>
    <scope>IDENTIFICATION</scope>
    <source>
        <tissue evidence="4">Whole Larva</tissue>
    </source>
</reference>
<keyword evidence="1 2" id="KW-0175">Coiled coil</keyword>
<dbReference type="Pfam" id="PF10186">
    <property type="entry name" value="ATG14"/>
    <property type="match status" value="1"/>
</dbReference>
<dbReference type="InterPro" id="IPR018791">
    <property type="entry name" value="UV_resistance/autophagy_Atg14"/>
</dbReference>
<keyword evidence="3" id="KW-1185">Reference proteome</keyword>
<evidence type="ECO:0000313" key="3">
    <source>
        <dbReference type="Proteomes" id="UP000695000"/>
    </source>
</evidence>
<evidence type="ECO:0000256" key="2">
    <source>
        <dbReference type="SAM" id="Coils"/>
    </source>
</evidence>
<gene>
    <name evidence="4" type="primary">LOC108563418</name>
</gene>
<accession>A0ABM1MSM7</accession>
<evidence type="ECO:0000256" key="1">
    <source>
        <dbReference type="ARBA" id="ARBA00023054"/>
    </source>
</evidence>
<dbReference type="PANTHER" id="PTHR15157:SF5">
    <property type="entry name" value="UV RADIATION RESISTANCE-ASSOCIATED GENE PROTEIN"/>
    <property type="match status" value="1"/>
</dbReference>
<protein>
    <submittedName>
        <fullName evidence="4">UV radiation resistance-associated gene protein</fullName>
    </submittedName>
</protein>
<dbReference type="PANTHER" id="PTHR15157">
    <property type="entry name" value="UV RADIATION RESISTANCE-ASSOCIATED GENE PROTEIN"/>
    <property type="match status" value="1"/>
</dbReference>
<evidence type="ECO:0000313" key="4">
    <source>
        <dbReference type="RefSeq" id="XP_017777577.1"/>
    </source>
</evidence>
<feature type="coiled-coil region" evidence="2">
    <location>
        <begin position="266"/>
        <end position="344"/>
    </location>
</feature>
<sequence length="751" mass="85966">MNFPNSNQISGRVRCNLWIPLITQQLRLRHLFRVIAYNVKSTTTVGFHFTLHTTAMCAPIYTSEKVLSENPKWGDIEISEIPNLSTKAFVLRIWNDCELILTWGINLSGLVYLGNKFGDIYPELFTENTVILHLRGGYFTSINCVRCDVARPLPFIDHLNVVSTEDSMYIYKIASDKNQSSDVKNTYNLSKLRKLRSLQISIRNKSLEVQALKDKIDFKCQGGSENERNCKESTSKTKTDSNVRYAPQLLTMTSLNKMLHEKPTRLQRLEMQRLQKEIEVSKLRTKMLSQERDRKQAEIRRMKSKYRGMQDENSEKSSQLMENFMHLSKEIERLRERKRECSHQKDILHHITSKLHYRRRQLMSELLMLYPIERVKDDKYLVNCVYLPPSNIIAECTDNGLSVALGYVSHILIMCASILQVPLRYPIHYFGSRSTIEDQITASLSEKTREFPLYTRGKDRMQFNYAVYLLNKNIAQYLYMLGARTPDLKATLANVLILLHGRDMARYPTDRGSRFNDVMSDTTSQCSQDTIRLETDVSSISSQRCCKPPVEYERTFISPAIKDTKMSIPEAFLNKQMSNSSFKKYMELCNSELLDNCVPVNQAIITRNDCDTNEATAGVEEGKEMIPIEITKSPGAADNSLMKSKRLSRSLGSYTDEDKGLELCASIELSSDPLLNVSSSDTSKENSGESAQQEFLHKWLNSGPIVCSEENLYPDEFLGSTSHSSAHDSPLTLRTDALLKTTPFNLVKPKF</sequence>
<dbReference type="RefSeq" id="XP_017777577.1">
    <property type="nucleotide sequence ID" value="XM_017922088.1"/>
</dbReference>
<organism evidence="3 4">
    <name type="scientific">Nicrophorus vespilloides</name>
    <name type="common">Boreal carrion beetle</name>
    <dbReference type="NCBI Taxonomy" id="110193"/>
    <lineage>
        <taxon>Eukaryota</taxon>
        <taxon>Metazoa</taxon>
        <taxon>Ecdysozoa</taxon>
        <taxon>Arthropoda</taxon>
        <taxon>Hexapoda</taxon>
        <taxon>Insecta</taxon>
        <taxon>Pterygota</taxon>
        <taxon>Neoptera</taxon>
        <taxon>Endopterygota</taxon>
        <taxon>Coleoptera</taxon>
        <taxon>Polyphaga</taxon>
        <taxon>Staphyliniformia</taxon>
        <taxon>Silphidae</taxon>
        <taxon>Nicrophorinae</taxon>
        <taxon>Nicrophorus</taxon>
    </lineage>
</organism>
<name>A0ABM1MSM7_NICVS</name>
<proteinExistence type="predicted"/>